<evidence type="ECO:0000256" key="1">
    <source>
        <dbReference type="SAM" id="Phobius"/>
    </source>
</evidence>
<dbReference type="Proteomes" id="UP000194664">
    <property type="component" value="Unassembled WGS sequence"/>
</dbReference>
<proteinExistence type="predicted"/>
<dbReference type="PANTHER" id="PTHR32309:SF13">
    <property type="entry name" value="FERRIC ENTEROBACTIN TRANSPORT PROTEIN FEPE"/>
    <property type="match status" value="1"/>
</dbReference>
<organism evidence="2 3">
    <name type="scientific">Marivivens niveibacter</name>
    <dbReference type="NCBI Taxonomy" id="1930667"/>
    <lineage>
        <taxon>Bacteria</taxon>
        <taxon>Pseudomonadati</taxon>
        <taxon>Pseudomonadota</taxon>
        <taxon>Alphaproteobacteria</taxon>
        <taxon>Rhodobacterales</taxon>
        <taxon>Paracoccaceae</taxon>
        <taxon>Marivivens group</taxon>
        <taxon>Marivivens</taxon>
    </lineage>
</organism>
<dbReference type="InterPro" id="IPR050445">
    <property type="entry name" value="Bact_polysacc_biosynth/exp"/>
</dbReference>
<reference evidence="2 3" key="1">
    <citation type="submission" date="2016-12" db="EMBL/GenBank/DDBJ databases">
        <title>The draft genome sequence of HSLHS2.</title>
        <authorList>
            <person name="Hu D."/>
            <person name="Wang L."/>
            <person name="Shao Z."/>
        </authorList>
    </citation>
    <scope>NUCLEOTIDE SEQUENCE [LARGE SCALE GENOMIC DNA]</scope>
    <source>
        <strain evidence="2">MCCC 1A06712</strain>
    </source>
</reference>
<sequence>MTDSQRIASPAYIRPRHRGLALLFVLMVALPVLATAGYMFAVAKDQYASTLGFTVRVEDQSVTTDLLGGLGRSLGASTSTESDVLDAFIRSQDIVSRIDAYLDLAAMYSRYRSNDPLLAYDPDGTIEDLTRYWQRMSMVGYDTNSGLIEITARAFDRHDAQSIAQAIYDHSTQMVNALSEQARADATRYALADLERAEDRLRDIREDMTEFRIRNQIVDPEADVQGQMGLLTTLQAQLAETLIEYDLLLGNVTSTDPRLDQLNRRIDVIGKRIDEERAKFGIGDSSDAAYVATIAEYERLAADREFAELAYTAARQAYDIAVAEAQRQSLYLAAYIQPTLAEKSTYPKKWTTVGGVLFFCLMGWAVFTLVYYSLRDRP</sequence>
<dbReference type="RefSeq" id="WP_086452397.1">
    <property type="nucleotide sequence ID" value="NZ_MSPP01000006.1"/>
</dbReference>
<feature type="transmembrane region" description="Helical" evidence="1">
    <location>
        <begin position="20"/>
        <end position="41"/>
    </location>
</feature>
<dbReference type="EMBL" id="MSPP01000006">
    <property type="protein sequence ID" value="OUD08368.1"/>
    <property type="molecule type" value="Genomic_DNA"/>
</dbReference>
<keyword evidence="3" id="KW-1185">Reference proteome</keyword>
<dbReference type="GO" id="GO:0005886">
    <property type="term" value="C:plasma membrane"/>
    <property type="evidence" value="ECO:0007669"/>
    <property type="project" value="TreeGrafter"/>
</dbReference>
<dbReference type="OrthoDB" id="7800844at2"/>
<keyword evidence="1" id="KW-1133">Transmembrane helix</keyword>
<evidence type="ECO:0008006" key="4">
    <source>
        <dbReference type="Google" id="ProtNLM"/>
    </source>
</evidence>
<comment type="caution">
    <text evidence="2">The sequence shown here is derived from an EMBL/GenBank/DDBJ whole genome shotgun (WGS) entry which is preliminary data.</text>
</comment>
<feature type="transmembrane region" description="Helical" evidence="1">
    <location>
        <begin position="350"/>
        <end position="374"/>
    </location>
</feature>
<keyword evidence="1" id="KW-0472">Membrane</keyword>
<accession>A0A251WW63</accession>
<name>A0A251WW63_9RHOB</name>
<gene>
    <name evidence="2" type="ORF">BVC71_13940</name>
</gene>
<evidence type="ECO:0000313" key="3">
    <source>
        <dbReference type="Proteomes" id="UP000194664"/>
    </source>
</evidence>
<protein>
    <recommendedName>
        <fullName evidence="4">Sugar transporter</fullName>
    </recommendedName>
</protein>
<dbReference type="GO" id="GO:0004713">
    <property type="term" value="F:protein tyrosine kinase activity"/>
    <property type="evidence" value="ECO:0007669"/>
    <property type="project" value="TreeGrafter"/>
</dbReference>
<evidence type="ECO:0000313" key="2">
    <source>
        <dbReference type="EMBL" id="OUD08368.1"/>
    </source>
</evidence>
<keyword evidence="1" id="KW-0812">Transmembrane</keyword>
<dbReference type="AlphaFoldDB" id="A0A251WW63"/>
<dbReference type="PANTHER" id="PTHR32309">
    <property type="entry name" value="TYROSINE-PROTEIN KINASE"/>
    <property type="match status" value="1"/>
</dbReference>